<dbReference type="PRINTS" id="PR00080">
    <property type="entry name" value="SDRFAMILY"/>
</dbReference>
<dbReference type="Gene3D" id="3.40.50.720">
    <property type="entry name" value="NAD(P)-binding Rossmann-like Domain"/>
    <property type="match status" value="1"/>
</dbReference>
<evidence type="ECO:0000313" key="2">
    <source>
        <dbReference type="EMBL" id="MFL9887342.1"/>
    </source>
</evidence>
<dbReference type="InterPro" id="IPR002347">
    <property type="entry name" value="SDR_fam"/>
</dbReference>
<dbReference type="Pfam" id="PF13561">
    <property type="entry name" value="adh_short_C2"/>
    <property type="match status" value="1"/>
</dbReference>
<comment type="caution">
    <text evidence="2">The sequence shown here is derived from an EMBL/GenBank/DDBJ whole genome shotgun (WGS) entry which is preliminary data.</text>
</comment>
<sequence>MMEIRGKRVIITGGCGGIALGIAKLFAELDKRVILVDRNIEPGLQLAQEFSNVECIQLDMSDHQAVETRLGPLLNAEDAPEILVNAVGWSPKYDADGKPWKPWTIPMDHWREVVSVNVEAPFNMCRLALPKMIERRYGRIINIGSVVARNGGGVAPLHYVTSKSAVLGLTIGVAKDVAEFGITVNAVNPGRIDTPMIHDVSEETNRFLMSRIPLGRFGQPRDVAGSVVFLASDYADYITGTAIEVNGGLYVGP</sequence>
<dbReference type="InterPro" id="IPR036291">
    <property type="entry name" value="NAD(P)-bd_dom_sf"/>
</dbReference>
<comment type="similarity">
    <text evidence="1">Belongs to the short-chain dehydrogenases/reductases (SDR) family.</text>
</comment>
<dbReference type="CDD" id="cd05233">
    <property type="entry name" value="SDR_c"/>
    <property type="match status" value="1"/>
</dbReference>
<proteinExistence type="inferred from homology"/>
<name>A0ABW8ZWM8_9BURK</name>
<dbReference type="SUPFAM" id="SSF51735">
    <property type="entry name" value="NAD(P)-binding Rossmann-fold domains"/>
    <property type="match status" value="1"/>
</dbReference>
<protein>
    <submittedName>
        <fullName evidence="2">SDR family NAD(P)-dependent oxidoreductase</fullName>
    </submittedName>
</protein>
<dbReference type="Proteomes" id="UP001629249">
    <property type="component" value="Unassembled WGS sequence"/>
</dbReference>
<evidence type="ECO:0000313" key="3">
    <source>
        <dbReference type="Proteomes" id="UP001629249"/>
    </source>
</evidence>
<dbReference type="PANTHER" id="PTHR42879">
    <property type="entry name" value="3-OXOACYL-(ACYL-CARRIER-PROTEIN) REDUCTASE"/>
    <property type="match status" value="1"/>
</dbReference>
<keyword evidence="3" id="KW-1185">Reference proteome</keyword>
<dbReference type="RefSeq" id="WP_408332240.1">
    <property type="nucleotide sequence ID" value="NZ_JAQQFH010000027.1"/>
</dbReference>
<gene>
    <name evidence="2" type="ORF">PQR66_30200</name>
</gene>
<evidence type="ECO:0000256" key="1">
    <source>
        <dbReference type="ARBA" id="ARBA00006484"/>
    </source>
</evidence>
<dbReference type="PRINTS" id="PR00081">
    <property type="entry name" value="GDHRDH"/>
</dbReference>
<dbReference type="PANTHER" id="PTHR42879:SF2">
    <property type="entry name" value="3-OXOACYL-[ACYL-CARRIER-PROTEIN] REDUCTASE FABG"/>
    <property type="match status" value="1"/>
</dbReference>
<accession>A0ABW8ZWM8</accession>
<dbReference type="InterPro" id="IPR050259">
    <property type="entry name" value="SDR"/>
</dbReference>
<dbReference type="EMBL" id="JAQQFN010000027">
    <property type="protein sequence ID" value="MFL9887342.1"/>
    <property type="molecule type" value="Genomic_DNA"/>
</dbReference>
<organism evidence="2 3">
    <name type="scientific">Paraburkholderia agricolaris</name>
    <dbReference type="NCBI Taxonomy" id="2152888"/>
    <lineage>
        <taxon>Bacteria</taxon>
        <taxon>Pseudomonadati</taxon>
        <taxon>Pseudomonadota</taxon>
        <taxon>Betaproteobacteria</taxon>
        <taxon>Burkholderiales</taxon>
        <taxon>Burkholderiaceae</taxon>
        <taxon>Paraburkholderia</taxon>
    </lineage>
</organism>
<reference evidence="2 3" key="1">
    <citation type="journal article" date="2024" name="Chem. Sci.">
        <title>Discovery of megapolipeptins by genome mining of a Burkholderiales bacteria collection.</title>
        <authorList>
            <person name="Paulo B.S."/>
            <person name="Recchia M.J.J."/>
            <person name="Lee S."/>
            <person name="Fergusson C.H."/>
            <person name="Romanowski S.B."/>
            <person name="Hernandez A."/>
            <person name="Krull N."/>
            <person name="Liu D.Y."/>
            <person name="Cavanagh H."/>
            <person name="Bos A."/>
            <person name="Gray C.A."/>
            <person name="Murphy B.T."/>
            <person name="Linington R.G."/>
            <person name="Eustaquio A.S."/>
        </authorList>
    </citation>
    <scope>NUCLEOTIDE SEQUENCE [LARGE SCALE GENOMIC DNA]</scope>
    <source>
        <strain evidence="2 3">RL16-012-BIC-B</strain>
    </source>
</reference>